<proteinExistence type="predicted"/>
<accession>A0ABX7JKI9</accession>
<dbReference type="Pfam" id="PF18834">
    <property type="entry name" value="LPD22"/>
    <property type="match status" value="1"/>
</dbReference>
<dbReference type="Pfam" id="PF18819">
    <property type="entry name" value="MuF_C"/>
    <property type="match status" value="1"/>
</dbReference>
<feature type="region of interest" description="Disordered" evidence="1">
    <location>
        <begin position="980"/>
        <end position="1008"/>
    </location>
</feature>
<feature type="domain" description="Large polyvalent protein associated" evidence="3">
    <location>
        <begin position="26"/>
        <end position="106"/>
    </location>
</feature>
<evidence type="ECO:0000259" key="2">
    <source>
        <dbReference type="Pfam" id="PF18819"/>
    </source>
</evidence>
<gene>
    <name evidence="4" type="ORF">JWJ88_17385</name>
</gene>
<dbReference type="Proteomes" id="UP000663629">
    <property type="component" value="Chromosome 2"/>
</dbReference>
<dbReference type="InterPro" id="IPR040738">
    <property type="entry name" value="LPD22"/>
</dbReference>
<feature type="compositionally biased region" description="Polar residues" evidence="1">
    <location>
        <begin position="982"/>
        <end position="996"/>
    </location>
</feature>
<sequence>MAGPFDAYFDQLKQREAASTAARVRLDPLHPDQAAEGLATAKELGVPPGQVMAFPQMFKDRLEQQRATSTLAEAPKLSDWLRSDPVNAALAKDDLENQSWFERNLKPGLDLYGDSVGGSLNESQLGRGFRTGVTGAKQMGVAAATVPIAGAQATMLQRLDAFDRAKDIDPSTPRSQIAEHLGIDPMSPTAAMVADFVRGDAEKRKWYVDRTITAVQSNKELMGALTDRVRAYQDQMRETQGRVPDFTDIDDVKGFMDWAGFNLGQAGPYLLATLAASATAGPAGALGVGYGMGVGDIRAEQINAGQDPFDTGAAGAAVLGAVPYAGLELLGPAARPFRGNSGQVLQQVAEGWAKRMGREVTTDVVEEFINEAGQEIIKDYAVQAGGGAEVELNDETLLKWFNAGMAGAVSGGGLSTISTANTIAAERDAERARNAGRTAAALDQVSQQAQASKVRERSPDAFKAALDHQGVGDQMIYVPAQGLREFFQARDLTMDDQIAQEWGIDPSTFAEMEISGGRVAIPLSNFAAYLSGSEAEAWVRENATMDPDELSIAEAQEFADLVPEDAADAYEQQVAETRAEDEARTSDQQVFDGIYSQLREAGRTTDVADKEARVMSSFFRTMAERVGDDALDLARRFGLRIQGPDADGIPRRRGALDIMLNDLRAGRKEKTGRSLTQFVIDEGGIQDTGGDVAELEVKGLVSEAAEQIRERQVQGTMPGMMPAQGRGLALDELGRKAVEAGYFPELMGEVQGLNNSEAADLGAALLEALREEASGRSRYLPGEGPDPGRAALNDELQRRGIDPATMSNDEIAAALEADPNGVEYGQAAVPDGAVRMWRQGLLRVVSGAAAQTDMVGMGRPGEVLKTAGGLADRPLQFMAGKIRKVMKDHPEISAAVLERIVPRVHDPDYILQSATDPDSIVSVPVELPDGRVMIVAIRKNQRDAQGRPINLITSVYLKDDPQWLAREAAAGRMLYAREGYHSTGQSPNQPGSNSPYVQPRRADLTRSSKRKILSRDDVFKGRELPQGRRGSIVLPAGGPDGAQTVINLFETADLSTFLHEAGHFFLETTAALAADPDAPQQLRDDMAAVREYLGADDGKPFTTDQHEAFARSFEAYVMEGKAPSLALADVFARVKAWLTRIYRSLAGLNVKLSPEIREAFDRMLATDAEIAQARAEAAADPLFRDKPPGMSDGDWNTYQRLARRSKEQAEAKLLEKTMAKVRREKESWWKAERKQLRDEVEARITALPQYRLIEAMANGRIITPDGDQPAPDVRIARKDLVEQFGAGVLAELSRERFGGKRAIYADDGLPPDVAAEMFGFAGAVEMVQILQNTTKRADAINAETDRTMLERYGDPMTDGTIEQEAVDAIHNEQQAQKNVAEARQIAAQLGRDTRSMTPALYRQRARLMLGRMTVREASAPARFLAAERRAGRDAERAFAKVARGDASALATALQAKEQQILNAALFDLSRQAEADVGKAREKMQAYGKKSVREKLEGGYIEQIDDLLDRYDFRRRSPGQVAKTERMREFVDRMIAEGREAELMIDPRMMDDARRVHYSRLSLDEFHGLLDTVANLDHLGRFKQKLITARKRRDLAQTAAEVADAIVENIGSGKIKQESRGRYLLDLVLTADTVLVDVDGGDEFGAAYQAIKQDIDAGYVQVDEMNRELSEKLSDLFKVYSAKDIRDMKVERHINGTRFSWSKWKAIAVALNTGNDDNMARLLAEDAHADQRMTREDLDAVLDTLDKRDWDFVQSMWDLIGSYWPQIEAVTQRRTGVKPGRVEARQVPTKFGTYKGGYYPIKYDAGYGHAAAVDARTEMDKFMSAGRFAKAQTKHGHTIERKASGNGRTLNLDMDVAFTHLRDVIRDIALSEAVDNSYRVLNHGAVAQAFMDAGRKNDLDMMNLWVKDVAQGPIVHTDPLNMFARIVKNNFTLSRLALNMKTAALQMTGVAQSAATVGKRKMARAFADYLKRPGETSREVMAKSEFMRRRQTTFDKDINDFANDAMITSPLRGRVAEAAEFFSRVGFAPLTKVQFYAVDVPTWLAGYRNGLRKFDGDEGQAIAFADRMVARAQDSGAMPDRSAISRGTVSENARQIEWIKLFTTLQGYMIAKFNRGYLTAKQGVRDIRAGETVAERFGATADMATNLMLIYVAESAMMGLLYLAMAAGDDDDEPDREKFFTWLAEETVGTVIGGFPIVRDAWSVMSNPAATGGGVYGSITEIPARLFQQATQGENDKALRRSVADAVGLATGLPSTALMRPIEELLEESDERSLIEALMGRNPLTN</sequence>
<name>A0ABX7JKI9_9RHOB</name>
<reference evidence="4 5" key="1">
    <citation type="submission" date="2021-02" db="EMBL/GenBank/DDBJ databases">
        <title>Paracoccus methylovroum sp.nov., a new methanol and methylamine utilizing methylotrophic denitrifer.</title>
        <authorList>
            <person name="Timsy T."/>
            <person name="Behrendt U."/>
            <person name="Ulrich A."/>
            <person name="Spanner T."/>
            <person name="Foesel B.U."/>
            <person name="Horn M.A."/>
            <person name="Kolb S."/>
        </authorList>
    </citation>
    <scope>NUCLEOTIDE SEQUENCE [LARGE SCALE GENOMIC DNA]</scope>
    <source>
        <strain evidence="4 5">H4-D09</strain>
    </source>
</reference>
<evidence type="ECO:0000259" key="3">
    <source>
        <dbReference type="Pfam" id="PF18834"/>
    </source>
</evidence>
<dbReference type="InterPro" id="IPR041131">
    <property type="entry name" value="MuF_C"/>
</dbReference>
<evidence type="ECO:0008006" key="6">
    <source>
        <dbReference type="Google" id="ProtNLM"/>
    </source>
</evidence>
<protein>
    <recommendedName>
        <fullName evidence="6">Phage MuF C-terminal domain-containing protein</fullName>
    </recommendedName>
</protein>
<organism evidence="4 5">
    <name type="scientific">Paracoccus methylovorus</name>
    <dbReference type="NCBI Taxonomy" id="2812658"/>
    <lineage>
        <taxon>Bacteria</taxon>
        <taxon>Pseudomonadati</taxon>
        <taxon>Pseudomonadota</taxon>
        <taxon>Alphaproteobacteria</taxon>
        <taxon>Rhodobacterales</taxon>
        <taxon>Paracoccaceae</taxon>
        <taxon>Paracoccus</taxon>
    </lineage>
</organism>
<dbReference type="RefSeq" id="WP_205295708.1">
    <property type="nucleotide sequence ID" value="NZ_CP070371.1"/>
</dbReference>
<evidence type="ECO:0000313" key="4">
    <source>
        <dbReference type="EMBL" id="QRZ14738.1"/>
    </source>
</evidence>
<evidence type="ECO:0000256" key="1">
    <source>
        <dbReference type="SAM" id="MobiDB-lite"/>
    </source>
</evidence>
<dbReference type="EMBL" id="CP070371">
    <property type="protein sequence ID" value="QRZ14738.1"/>
    <property type="molecule type" value="Genomic_DNA"/>
</dbReference>
<keyword evidence="5" id="KW-1185">Reference proteome</keyword>
<feature type="domain" description="Phage MuF C-terminal" evidence="2">
    <location>
        <begin position="881"/>
        <end position="976"/>
    </location>
</feature>
<evidence type="ECO:0000313" key="5">
    <source>
        <dbReference type="Proteomes" id="UP000663629"/>
    </source>
</evidence>